<evidence type="ECO:0000313" key="2">
    <source>
        <dbReference type="Proteomes" id="UP001206692"/>
    </source>
</evidence>
<dbReference type="Proteomes" id="UP001206692">
    <property type="component" value="Unassembled WGS sequence"/>
</dbReference>
<sequence>MDLQEVTKMSMEIRKQYHALERQLHEQEWTTEEDALAFLTDAGLVGRQVMAKEGRWPSDNEDILPAKIGDCVWGLAVLAERSGIDFSEAVEDFLKTRLEDLSKI</sequence>
<organism evidence="1 2">
    <name type="scientific">Megasphaera massiliensis</name>
    <dbReference type="NCBI Taxonomy" id="1232428"/>
    <lineage>
        <taxon>Bacteria</taxon>
        <taxon>Bacillati</taxon>
        <taxon>Bacillota</taxon>
        <taxon>Negativicutes</taxon>
        <taxon>Veillonellales</taxon>
        <taxon>Veillonellaceae</taxon>
        <taxon>Megasphaera</taxon>
    </lineage>
</organism>
<comment type="caution">
    <text evidence="1">The sequence shown here is derived from an EMBL/GenBank/DDBJ whole genome shotgun (WGS) entry which is preliminary data.</text>
</comment>
<name>A0ABT1SUQ9_9FIRM</name>
<protein>
    <submittedName>
        <fullName evidence="1">MazG-like protein</fullName>
    </submittedName>
</protein>
<dbReference type="EMBL" id="JANGEW010000032">
    <property type="protein sequence ID" value="MCQ5343619.1"/>
    <property type="molecule type" value="Genomic_DNA"/>
</dbReference>
<dbReference type="Gene3D" id="1.10.287.1080">
    <property type="entry name" value="MazG-like"/>
    <property type="match status" value="1"/>
</dbReference>
<accession>A0ABT1SUQ9</accession>
<evidence type="ECO:0000313" key="1">
    <source>
        <dbReference type="EMBL" id="MCQ5343619.1"/>
    </source>
</evidence>
<dbReference type="RefSeq" id="WP_062411705.1">
    <property type="nucleotide sequence ID" value="NZ_JAJCIO010000036.1"/>
</dbReference>
<keyword evidence="2" id="KW-1185">Reference proteome</keyword>
<reference evidence="1 2" key="1">
    <citation type="submission" date="2022-06" db="EMBL/GenBank/DDBJ databases">
        <title>Isolation of gut microbiota from human fecal samples.</title>
        <authorList>
            <person name="Pamer E.G."/>
            <person name="Barat B."/>
            <person name="Waligurski E."/>
            <person name="Medina S."/>
            <person name="Paddock L."/>
            <person name="Mostad J."/>
        </authorList>
    </citation>
    <scope>NUCLEOTIDE SEQUENCE [LARGE SCALE GENOMIC DNA]</scope>
    <source>
        <strain evidence="1 2">DFI.1.1</strain>
    </source>
</reference>
<proteinExistence type="predicted"/>
<gene>
    <name evidence="1" type="ORF">NE675_11375</name>
</gene>